<dbReference type="SUPFAM" id="SSF48317">
    <property type="entry name" value="Acid phosphatase/Vanadium-dependent haloperoxidase"/>
    <property type="match status" value="1"/>
</dbReference>
<comment type="caution">
    <text evidence="3">The sequence shown here is derived from an EMBL/GenBank/DDBJ whole genome shotgun (WGS) entry which is preliminary data.</text>
</comment>
<evidence type="ECO:0000313" key="3">
    <source>
        <dbReference type="EMBL" id="CAE8619772.1"/>
    </source>
</evidence>
<feature type="domain" description="Phosphatidic acid phosphatase type 2/haloperoxidase" evidence="2">
    <location>
        <begin position="86"/>
        <end position="195"/>
    </location>
</feature>
<gene>
    <name evidence="3" type="ORF">PGLA1383_LOCUS37353</name>
</gene>
<keyword evidence="1" id="KW-0472">Membrane</keyword>
<reference evidence="3" key="1">
    <citation type="submission" date="2021-02" db="EMBL/GenBank/DDBJ databases">
        <authorList>
            <person name="Dougan E. K."/>
            <person name="Rhodes N."/>
            <person name="Thang M."/>
            <person name="Chan C."/>
        </authorList>
    </citation>
    <scope>NUCLEOTIDE SEQUENCE</scope>
</reference>
<feature type="transmembrane region" description="Helical" evidence="1">
    <location>
        <begin position="180"/>
        <end position="198"/>
    </location>
</feature>
<dbReference type="OMA" id="GWKRIVE"/>
<keyword evidence="1" id="KW-1133">Transmembrane helix</keyword>
<keyword evidence="4" id="KW-1185">Reference proteome</keyword>
<accession>A0A813G072</accession>
<dbReference type="Pfam" id="PF01569">
    <property type="entry name" value="PAP2"/>
    <property type="match status" value="1"/>
</dbReference>
<dbReference type="InterPro" id="IPR000326">
    <property type="entry name" value="PAP2/HPO"/>
</dbReference>
<evidence type="ECO:0000259" key="2">
    <source>
        <dbReference type="SMART" id="SM00014"/>
    </source>
</evidence>
<dbReference type="GO" id="GO:0042392">
    <property type="term" value="F:sphingosine-1-phosphate phosphatase activity"/>
    <property type="evidence" value="ECO:0007669"/>
    <property type="project" value="TreeGrafter"/>
</dbReference>
<sequence>MVNSAEVAAALLELVTGADGCIPAWAVKDQPCPHGQVLGLFSGNFTWPSTGITWITYVAAFYSFLPFVLLVSIVLGAIWTQGVRQLLALVFWQLGQAIGAVLKSTFREPRPEGTCFKSCGMPSSHSLAATSFFVWIALEVSNSQIMESKQKMLLLAAAGLGLLPITWSRVELIDHSPSQVAAGAAIGALFALLWYSLLCQRVTIWALKLMKARFPCLKLDYPLDGISDEPPWQVQNPAYGAAAPPSQK</sequence>
<dbReference type="Gene3D" id="1.20.144.10">
    <property type="entry name" value="Phosphatidic acid phosphatase type 2/haloperoxidase"/>
    <property type="match status" value="1"/>
</dbReference>
<dbReference type="AlphaFoldDB" id="A0A813G072"/>
<dbReference type="OrthoDB" id="302705at2759"/>
<dbReference type="PANTHER" id="PTHR14969">
    <property type="entry name" value="SPHINGOSINE-1-PHOSPHATE PHOSPHOHYDROLASE"/>
    <property type="match status" value="1"/>
</dbReference>
<organism evidence="3 4">
    <name type="scientific">Polarella glacialis</name>
    <name type="common">Dinoflagellate</name>
    <dbReference type="NCBI Taxonomy" id="89957"/>
    <lineage>
        <taxon>Eukaryota</taxon>
        <taxon>Sar</taxon>
        <taxon>Alveolata</taxon>
        <taxon>Dinophyceae</taxon>
        <taxon>Suessiales</taxon>
        <taxon>Suessiaceae</taxon>
        <taxon>Polarella</taxon>
    </lineage>
</organism>
<feature type="transmembrane region" description="Helical" evidence="1">
    <location>
        <begin position="152"/>
        <end position="168"/>
    </location>
</feature>
<evidence type="ECO:0000313" key="4">
    <source>
        <dbReference type="Proteomes" id="UP000654075"/>
    </source>
</evidence>
<evidence type="ECO:0000256" key="1">
    <source>
        <dbReference type="SAM" id="Phobius"/>
    </source>
</evidence>
<name>A0A813G072_POLGL</name>
<dbReference type="Proteomes" id="UP000654075">
    <property type="component" value="Unassembled WGS sequence"/>
</dbReference>
<dbReference type="EMBL" id="CAJNNV010027220">
    <property type="protein sequence ID" value="CAE8619772.1"/>
    <property type="molecule type" value="Genomic_DNA"/>
</dbReference>
<dbReference type="PANTHER" id="PTHR14969:SF13">
    <property type="entry name" value="AT30094P"/>
    <property type="match status" value="1"/>
</dbReference>
<feature type="transmembrane region" description="Helical" evidence="1">
    <location>
        <begin position="54"/>
        <end position="79"/>
    </location>
</feature>
<dbReference type="InterPro" id="IPR036938">
    <property type="entry name" value="PAP2/HPO_sf"/>
</dbReference>
<keyword evidence="1" id="KW-0812">Transmembrane</keyword>
<dbReference type="SMART" id="SM00014">
    <property type="entry name" value="acidPPc"/>
    <property type="match status" value="1"/>
</dbReference>
<proteinExistence type="predicted"/>
<protein>
    <recommendedName>
        <fullName evidence="2">Phosphatidic acid phosphatase type 2/haloperoxidase domain-containing protein</fullName>
    </recommendedName>
</protein>